<dbReference type="Pfam" id="PF00534">
    <property type="entry name" value="Glycos_transf_1"/>
    <property type="match status" value="1"/>
</dbReference>
<dbReference type="AlphaFoldDB" id="A0A073JYY6"/>
<dbReference type="STRING" id="574376.BAMA_17765"/>
<dbReference type="PANTHER" id="PTHR12526">
    <property type="entry name" value="GLYCOSYLTRANSFERASE"/>
    <property type="match status" value="1"/>
</dbReference>
<keyword evidence="2" id="KW-0808">Transferase</keyword>
<organism evidence="2 3">
    <name type="scientific">Bacillus manliponensis</name>
    <dbReference type="NCBI Taxonomy" id="574376"/>
    <lineage>
        <taxon>Bacteria</taxon>
        <taxon>Bacillati</taxon>
        <taxon>Bacillota</taxon>
        <taxon>Bacilli</taxon>
        <taxon>Bacillales</taxon>
        <taxon>Bacillaceae</taxon>
        <taxon>Bacillus</taxon>
        <taxon>Bacillus cereus group</taxon>
    </lineage>
</organism>
<dbReference type="Gene3D" id="3.40.50.2000">
    <property type="entry name" value="Glycogen Phosphorylase B"/>
    <property type="match status" value="2"/>
</dbReference>
<sequence length="396" mass="46043">MKKNILFIMPSLSAGGGEKSLVNLLSQIDYNIYNVDLFLFNPKGIFMDLIPKEVNVLSIPDQYSVFTLPLFLSVKEFILKGKILLAYNRIMFSIKNRGAENISMKEQYSWKYISSSLNEIEKQYDVAVGFLEKTATYFCVDKIKAHKKIGWIHIDYNQLGMDSQFDEMYFCKLNHIVTVSEECATILMNRFPEEKDKVRVIYNVVSPNMLYEMAEREQRDVYRRKENEIIILSIGRLHYQKAFELAIESCKELINKGYKVRWNIIGEGEEREHLIQLIKANKLEDRVHLLGLQSNPYPYMKQADIYVQTSRFEGKSIAIDEAKIMKKPIIVTNFSTAKDQIDNGINGLIVDMNSQAITEGIEKLIRDSELKDRLVNNLLNEQLGTEDEIYKLYEIF</sequence>
<name>A0A073JYY6_9BACI</name>
<feature type="domain" description="Glycosyl transferase family 1" evidence="1">
    <location>
        <begin position="216"/>
        <end position="377"/>
    </location>
</feature>
<dbReference type="PANTHER" id="PTHR12526:SF630">
    <property type="entry name" value="GLYCOSYLTRANSFERASE"/>
    <property type="match status" value="1"/>
</dbReference>
<accession>A0A073JYY6</accession>
<reference evidence="2 3" key="1">
    <citation type="submission" date="2014-06" db="EMBL/GenBank/DDBJ databases">
        <title>Draft genome sequence of Bacillus manliponensis JCM 15802 (MCCC 1A00708).</title>
        <authorList>
            <person name="Lai Q."/>
            <person name="Liu Y."/>
            <person name="Shao Z."/>
        </authorList>
    </citation>
    <scope>NUCLEOTIDE SEQUENCE [LARGE SCALE GENOMIC DNA]</scope>
    <source>
        <strain evidence="2 3">JCM 15802</strain>
    </source>
</reference>
<dbReference type="SUPFAM" id="SSF53756">
    <property type="entry name" value="UDP-Glycosyltransferase/glycogen phosphorylase"/>
    <property type="match status" value="1"/>
</dbReference>
<evidence type="ECO:0000313" key="2">
    <source>
        <dbReference type="EMBL" id="KEK20284.1"/>
    </source>
</evidence>
<dbReference type="EMBL" id="JOTN01000004">
    <property type="protein sequence ID" value="KEK20284.1"/>
    <property type="molecule type" value="Genomic_DNA"/>
</dbReference>
<dbReference type="InterPro" id="IPR001296">
    <property type="entry name" value="Glyco_trans_1"/>
</dbReference>
<proteinExistence type="predicted"/>
<gene>
    <name evidence="2" type="ORF">BAMA_17765</name>
</gene>
<dbReference type="OrthoDB" id="9813638at2"/>
<dbReference type="eggNOG" id="COG0438">
    <property type="taxonomic scope" value="Bacteria"/>
</dbReference>
<dbReference type="Proteomes" id="UP000027822">
    <property type="component" value="Unassembled WGS sequence"/>
</dbReference>
<evidence type="ECO:0000313" key="3">
    <source>
        <dbReference type="Proteomes" id="UP000027822"/>
    </source>
</evidence>
<protein>
    <submittedName>
        <fullName evidence="2">Glycosyl transferase family 1</fullName>
    </submittedName>
</protein>
<evidence type="ECO:0000259" key="1">
    <source>
        <dbReference type="Pfam" id="PF00534"/>
    </source>
</evidence>
<dbReference type="CDD" id="cd03811">
    <property type="entry name" value="GT4_GT28_WabH-like"/>
    <property type="match status" value="1"/>
</dbReference>
<comment type="caution">
    <text evidence="2">The sequence shown here is derived from an EMBL/GenBank/DDBJ whole genome shotgun (WGS) entry which is preliminary data.</text>
</comment>
<keyword evidence="3" id="KW-1185">Reference proteome</keyword>
<dbReference type="GO" id="GO:0016757">
    <property type="term" value="F:glycosyltransferase activity"/>
    <property type="evidence" value="ECO:0007669"/>
    <property type="project" value="InterPro"/>
</dbReference>
<dbReference type="RefSeq" id="WP_034637687.1">
    <property type="nucleotide sequence ID" value="NZ_CBCSJC010000003.1"/>
</dbReference>